<accession>A0A813GI21</accession>
<reference evidence="4" key="1">
    <citation type="submission" date="2021-02" db="EMBL/GenBank/DDBJ databases">
        <authorList>
            <person name="Dougan E. K."/>
            <person name="Rhodes N."/>
            <person name="Thang M."/>
            <person name="Chan C."/>
        </authorList>
    </citation>
    <scope>NUCLEOTIDE SEQUENCE</scope>
</reference>
<comment type="caution">
    <text evidence="4">The sequence shown here is derived from an EMBL/GenBank/DDBJ whole genome shotgun (WGS) entry which is preliminary data.</text>
</comment>
<feature type="compositionally biased region" description="Low complexity" evidence="3">
    <location>
        <begin position="117"/>
        <end position="132"/>
    </location>
</feature>
<name>A0A813GI21_POLGL</name>
<organism evidence="4 5">
    <name type="scientific">Polarella glacialis</name>
    <name type="common">Dinoflagellate</name>
    <dbReference type="NCBI Taxonomy" id="89957"/>
    <lineage>
        <taxon>Eukaryota</taxon>
        <taxon>Sar</taxon>
        <taxon>Alveolata</taxon>
        <taxon>Dinophyceae</taxon>
        <taxon>Suessiales</taxon>
        <taxon>Suessiaceae</taxon>
        <taxon>Polarella</taxon>
    </lineage>
</organism>
<dbReference type="InterPro" id="IPR011990">
    <property type="entry name" value="TPR-like_helical_dom_sf"/>
</dbReference>
<sequence>MLRCCSARAHSARGGPGCLLRAMLTTTTHNNNNNNNNNNNSNNNNNNSASCREPDSKAEIVSLKLENAVSGLRPNMMRSSRVHADSRHYNSASLMEELSRSRLATGALTFASSIKASNNNNDDNNNNSNNKNVGIPPREASSQLMSSTKSEAYKDTIVFNACVSACEKAGQWQHALGLLSDMASLRVHRNTITYNASISACEKGGQWEHSLDLLCKMDLNKVEKCAITYNASIAACDKGGQWEKHSCSRRSFAKLMMLCDETRVFAVSFCFC</sequence>
<dbReference type="Pfam" id="PF01535">
    <property type="entry name" value="PPR"/>
    <property type="match status" value="2"/>
</dbReference>
<keyword evidence="5" id="KW-1185">Reference proteome</keyword>
<dbReference type="Proteomes" id="UP000654075">
    <property type="component" value="Unassembled WGS sequence"/>
</dbReference>
<evidence type="ECO:0008006" key="6">
    <source>
        <dbReference type="Google" id="ProtNLM"/>
    </source>
</evidence>
<feature type="region of interest" description="Disordered" evidence="3">
    <location>
        <begin position="29"/>
        <end position="55"/>
    </location>
</feature>
<keyword evidence="1" id="KW-0677">Repeat</keyword>
<feature type="repeat" description="PPR" evidence="2">
    <location>
        <begin position="190"/>
        <end position="224"/>
    </location>
</feature>
<gene>
    <name evidence="4" type="ORF">PGLA1383_LOCUS41992</name>
</gene>
<dbReference type="InterPro" id="IPR002885">
    <property type="entry name" value="PPR_rpt"/>
</dbReference>
<dbReference type="PANTHER" id="PTHR47936:SF1">
    <property type="entry name" value="PENTATRICOPEPTIDE REPEAT-CONTAINING PROTEIN GUN1, CHLOROPLASTIC"/>
    <property type="match status" value="1"/>
</dbReference>
<dbReference type="PANTHER" id="PTHR47936">
    <property type="entry name" value="PPR_LONG DOMAIN-CONTAINING PROTEIN"/>
    <property type="match status" value="1"/>
</dbReference>
<feature type="compositionally biased region" description="Low complexity" evidence="3">
    <location>
        <begin position="30"/>
        <end position="48"/>
    </location>
</feature>
<evidence type="ECO:0000313" key="5">
    <source>
        <dbReference type="Proteomes" id="UP000654075"/>
    </source>
</evidence>
<evidence type="ECO:0000256" key="2">
    <source>
        <dbReference type="PROSITE-ProRule" id="PRU00708"/>
    </source>
</evidence>
<evidence type="ECO:0000313" key="4">
    <source>
        <dbReference type="EMBL" id="CAE8624896.1"/>
    </source>
</evidence>
<evidence type="ECO:0000256" key="1">
    <source>
        <dbReference type="ARBA" id="ARBA00022737"/>
    </source>
</evidence>
<evidence type="ECO:0000256" key="3">
    <source>
        <dbReference type="SAM" id="MobiDB-lite"/>
    </source>
</evidence>
<dbReference type="Gene3D" id="1.25.40.10">
    <property type="entry name" value="Tetratricopeptide repeat domain"/>
    <property type="match status" value="1"/>
</dbReference>
<dbReference type="PROSITE" id="PS51375">
    <property type="entry name" value="PPR"/>
    <property type="match status" value="1"/>
</dbReference>
<proteinExistence type="predicted"/>
<feature type="region of interest" description="Disordered" evidence="3">
    <location>
        <begin position="115"/>
        <end position="146"/>
    </location>
</feature>
<protein>
    <recommendedName>
        <fullName evidence="6">Pentatricopeptide repeat-containing protein</fullName>
    </recommendedName>
</protein>
<dbReference type="AlphaFoldDB" id="A0A813GI21"/>
<dbReference type="EMBL" id="CAJNNV010028522">
    <property type="protein sequence ID" value="CAE8624896.1"/>
    <property type="molecule type" value="Genomic_DNA"/>
</dbReference>